<dbReference type="Proteomes" id="UP001633002">
    <property type="component" value="Unassembled WGS sequence"/>
</dbReference>
<name>A0ABD3I9F4_9MARC</name>
<keyword evidence="2" id="KW-1185">Reference proteome</keyword>
<gene>
    <name evidence="1" type="ORF">R1sor_018340</name>
</gene>
<organism evidence="1 2">
    <name type="scientific">Riccia sorocarpa</name>
    <dbReference type="NCBI Taxonomy" id="122646"/>
    <lineage>
        <taxon>Eukaryota</taxon>
        <taxon>Viridiplantae</taxon>
        <taxon>Streptophyta</taxon>
        <taxon>Embryophyta</taxon>
        <taxon>Marchantiophyta</taxon>
        <taxon>Marchantiopsida</taxon>
        <taxon>Marchantiidae</taxon>
        <taxon>Marchantiales</taxon>
        <taxon>Ricciaceae</taxon>
        <taxon>Riccia</taxon>
    </lineage>
</organism>
<sequence>MRASNKRQDKVLISYYCGKAPYGGCVHCKCSEAVSLVENLPDIQRSTAVMGDQVPLTFSVVAVTKV</sequence>
<evidence type="ECO:0000313" key="1">
    <source>
        <dbReference type="EMBL" id="KAL3700318.1"/>
    </source>
</evidence>
<evidence type="ECO:0000313" key="2">
    <source>
        <dbReference type="Proteomes" id="UP001633002"/>
    </source>
</evidence>
<dbReference type="AlphaFoldDB" id="A0ABD3I9F4"/>
<protein>
    <submittedName>
        <fullName evidence="1">Uncharacterized protein</fullName>
    </submittedName>
</protein>
<proteinExistence type="predicted"/>
<accession>A0ABD3I9F4</accession>
<dbReference type="EMBL" id="JBJQOH010000001">
    <property type="protein sequence ID" value="KAL3700318.1"/>
    <property type="molecule type" value="Genomic_DNA"/>
</dbReference>
<reference evidence="1 2" key="1">
    <citation type="submission" date="2024-09" db="EMBL/GenBank/DDBJ databases">
        <title>Chromosome-scale assembly of Riccia sorocarpa.</title>
        <authorList>
            <person name="Paukszto L."/>
        </authorList>
    </citation>
    <scope>NUCLEOTIDE SEQUENCE [LARGE SCALE GENOMIC DNA]</scope>
    <source>
        <strain evidence="1">LP-2024</strain>
        <tissue evidence="1">Aerial parts of the thallus</tissue>
    </source>
</reference>
<comment type="caution">
    <text evidence="1">The sequence shown here is derived from an EMBL/GenBank/DDBJ whole genome shotgun (WGS) entry which is preliminary data.</text>
</comment>